<reference evidence="1" key="1">
    <citation type="journal article" date="2020" name="Nature">
        <title>Giant virus diversity and host interactions through global metagenomics.</title>
        <authorList>
            <person name="Schulz F."/>
            <person name="Roux S."/>
            <person name="Paez-Espino D."/>
            <person name="Jungbluth S."/>
            <person name="Walsh D.A."/>
            <person name="Denef V.J."/>
            <person name="McMahon K.D."/>
            <person name="Konstantinidis K.T."/>
            <person name="Eloe-Fadrosh E.A."/>
            <person name="Kyrpides N.C."/>
            <person name="Woyke T."/>
        </authorList>
    </citation>
    <scope>NUCLEOTIDE SEQUENCE</scope>
    <source>
        <strain evidence="1">GVMAG-M-3300023109-53</strain>
    </source>
</reference>
<sequence length="48" mass="5646">MISNLSSIDEGEEGIMEESNVCFSNIKNTIKFGWVRWIEYLYGIERDE</sequence>
<dbReference type="EMBL" id="MN739504">
    <property type="protein sequence ID" value="QHT08982.1"/>
    <property type="molecule type" value="Genomic_DNA"/>
</dbReference>
<name>A0A6C0CXT7_9ZZZZ</name>
<accession>A0A6C0CXT7</accession>
<evidence type="ECO:0000313" key="1">
    <source>
        <dbReference type="EMBL" id="QHT08982.1"/>
    </source>
</evidence>
<protein>
    <submittedName>
        <fullName evidence="1">Uncharacterized protein</fullName>
    </submittedName>
</protein>
<proteinExistence type="predicted"/>
<dbReference type="AlphaFoldDB" id="A0A6C0CXT7"/>
<organism evidence="1">
    <name type="scientific">viral metagenome</name>
    <dbReference type="NCBI Taxonomy" id="1070528"/>
    <lineage>
        <taxon>unclassified sequences</taxon>
        <taxon>metagenomes</taxon>
        <taxon>organismal metagenomes</taxon>
    </lineage>
</organism>